<dbReference type="AlphaFoldDB" id="A0A3N1GWB3"/>
<feature type="transmembrane region" description="Helical" evidence="1">
    <location>
        <begin position="444"/>
        <end position="462"/>
    </location>
</feature>
<keyword evidence="1" id="KW-1133">Transmembrane helix</keyword>
<protein>
    <submittedName>
        <fullName evidence="2">Purine-cytosine permease-like protein</fullName>
    </submittedName>
</protein>
<dbReference type="Gene3D" id="1.10.4160.10">
    <property type="entry name" value="Hydantoin permease"/>
    <property type="match status" value="1"/>
</dbReference>
<gene>
    <name evidence="2" type="ORF">EDC03_2367</name>
</gene>
<dbReference type="PANTHER" id="PTHR30569">
    <property type="entry name" value="CYTOSINE TRANSPORTER CODB"/>
    <property type="match status" value="1"/>
</dbReference>
<dbReference type="InterPro" id="IPR030191">
    <property type="entry name" value="CodB"/>
</dbReference>
<dbReference type="InParanoid" id="A0A3N1GWB3"/>
<feature type="transmembrane region" description="Helical" evidence="1">
    <location>
        <begin position="414"/>
        <end position="438"/>
    </location>
</feature>
<sequence>MAGTSAAEVDRGLRRTDVEQLPAGKHEQHGPGHFAGLYSAENIAGTEFVFGATFVILGASFVDVLVGLAVGNLLAVLTFRFVTAPIAVRTRMSVYTYLSRVAGGPTSKIYNGVNALIFAIISAAMITVSATAFRLVLDFPAQEEAYPTSIGFVVLALVFGSVAVLVAAFGFTALAEFASTCGPWLVVMFFTGGLALLPLVSDTVTGSTVVDGWSGFLALGQSEIFTGETPDGTAGITLLGIIGYSWAANSFAHAGLVDMSLLRYARKSWYGYMSAFGMFLGHYMAWIAAGVMGAAAAAIVQTSITVIEPGQVAFEALGYAGLAVVVIGGWTTANANLYRAGLAGQGAFPRVARKPMTLYIGIVVLVASVFPFVYRGYLDLVTFAGIAIVPIGGVLFAEHWLLPRLGMTTSWARYRGVTNVPSLVAWFGTVALAAAAVATGLMPVYIAFVPAFLVSMGLYLLLARRMGAAERYPEGEAADALWHERVDALHAEQAAATPDVDTTDRRPLTRALRVLWIATLVAITVMALVVLLGSPDLATYEDNRSAFWTVSAVGTVVYFVAAYAELRLRKAHRQRVLAEHGAPADAAEGAAPA</sequence>
<dbReference type="GO" id="GO:0015209">
    <property type="term" value="F:cytosine transmembrane transporter activity"/>
    <property type="evidence" value="ECO:0007669"/>
    <property type="project" value="InterPro"/>
</dbReference>
<feature type="transmembrane region" description="Helical" evidence="1">
    <location>
        <begin position="181"/>
        <end position="200"/>
    </location>
</feature>
<name>A0A3N1GWB3_9ACTN</name>
<evidence type="ECO:0000256" key="1">
    <source>
        <dbReference type="SAM" id="Phobius"/>
    </source>
</evidence>
<accession>A0A3N1GWB3</accession>
<dbReference type="PANTHER" id="PTHR30569:SF0">
    <property type="entry name" value="CYTOSINE PERMEASE"/>
    <property type="match status" value="1"/>
</dbReference>
<dbReference type="Proteomes" id="UP000276232">
    <property type="component" value="Unassembled WGS sequence"/>
</dbReference>
<keyword evidence="3" id="KW-1185">Reference proteome</keyword>
<feature type="transmembrane region" description="Helical" evidence="1">
    <location>
        <begin position="149"/>
        <end position="174"/>
    </location>
</feature>
<feature type="transmembrane region" description="Helical" evidence="1">
    <location>
        <begin position="380"/>
        <end position="402"/>
    </location>
</feature>
<feature type="transmembrane region" description="Helical" evidence="1">
    <location>
        <begin position="241"/>
        <end position="262"/>
    </location>
</feature>
<proteinExistence type="predicted"/>
<feature type="transmembrane region" description="Helical" evidence="1">
    <location>
        <begin position="514"/>
        <end position="534"/>
    </location>
</feature>
<dbReference type="EMBL" id="RJKN01000006">
    <property type="protein sequence ID" value="ROP34553.1"/>
    <property type="molecule type" value="Genomic_DNA"/>
</dbReference>
<dbReference type="RefSeq" id="WP_199720201.1">
    <property type="nucleotide sequence ID" value="NZ_RJKN01000006.1"/>
</dbReference>
<feature type="transmembrane region" description="Helical" evidence="1">
    <location>
        <begin position="49"/>
        <end position="82"/>
    </location>
</feature>
<feature type="transmembrane region" description="Helical" evidence="1">
    <location>
        <begin position="283"/>
        <end position="304"/>
    </location>
</feature>
<comment type="caution">
    <text evidence="2">The sequence shown here is derived from an EMBL/GenBank/DDBJ whole genome shotgun (WGS) entry which is preliminary data.</text>
</comment>
<feature type="transmembrane region" description="Helical" evidence="1">
    <location>
        <begin position="316"/>
        <end position="335"/>
    </location>
</feature>
<keyword evidence="1" id="KW-0812">Transmembrane</keyword>
<feature type="transmembrane region" description="Helical" evidence="1">
    <location>
        <begin position="546"/>
        <end position="566"/>
    </location>
</feature>
<dbReference type="GO" id="GO:0005886">
    <property type="term" value="C:plasma membrane"/>
    <property type="evidence" value="ECO:0007669"/>
    <property type="project" value="TreeGrafter"/>
</dbReference>
<reference evidence="2 3" key="1">
    <citation type="journal article" date="2015" name="Stand. Genomic Sci.">
        <title>Genomic Encyclopedia of Bacterial and Archaeal Type Strains, Phase III: the genomes of soil and plant-associated and newly described type strains.</title>
        <authorList>
            <person name="Whitman W.B."/>
            <person name="Woyke T."/>
            <person name="Klenk H.P."/>
            <person name="Zhou Y."/>
            <person name="Lilburn T.G."/>
            <person name="Beck B.J."/>
            <person name="De Vos P."/>
            <person name="Vandamme P."/>
            <person name="Eisen J.A."/>
            <person name="Garrity G."/>
            <person name="Hugenholtz P."/>
            <person name="Kyrpides N.C."/>
        </authorList>
    </citation>
    <scope>NUCLEOTIDE SEQUENCE [LARGE SCALE GENOMIC DNA]</scope>
    <source>
        <strain evidence="2 3">CECT 7306</strain>
    </source>
</reference>
<organism evidence="2 3">
    <name type="scientific">Pseudokineococcus lusitanus</name>
    <dbReference type="NCBI Taxonomy" id="763993"/>
    <lineage>
        <taxon>Bacteria</taxon>
        <taxon>Bacillati</taxon>
        <taxon>Actinomycetota</taxon>
        <taxon>Actinomycetes</taxon>
        <taxon>Kineosporiales</taxon>
        <taxon>Kineosporiaceae</taxon>
        <taxon>Pseudokineococcus</taxon>
    </lineage>
</organism>
<feature type="transmembrane region" description="Helical" evidence="1">
    <location>
        <begin position="356"/>
        <end position="374"/>
    </location>
</feature>
<evidence type="ECO:0000313" key="2">
    <source>
        <dbReference type="EMBL" id="ROP34553.1"/>
    </source>
</evidence>
<evidence type="ECO:0000313" key="3">
    <source>
        <dbReference type="Proteomes" id="UP000276232"/>
    </source>
</evidence>
<feature type="transmembrane region" description="Helical" evidence="1">
    <location>
        <begin position="115"/>
        <end position="137"/>
    </location>
</feature>
<keyword evidence="1" id="KW-0472">Membrane</keyword>